<dbReference type="EMBL" id="OZ021738">
    <property type="protein sequence ID" value="CAK9320842.1"/>
    <property type="molecule type" value="Genomic_DNA"/>
</dbReference>
<dbReference type="Proteomes" id="UP001642487">
    <property type="component" value="Chromosome 4"/>
</dbReference>
<reference evidence="1 2" key="1">
    <citation type="submission" date="2024-03" db="EMBL/GenBank/DDBJ databases">
        <authorList>
            <person name="Gkanogiannis A."/>
            <person name="Becerra Lopez-Lavalle L."/>
        </authorList>
    </citation>
    <scope>NUCLEOTIDE SEQUENCE [LARGE SCALE GENOMIC DNA]</scope>
</reference>
<gene>
    <name evidence="1" type="ORF">CITCOLO1_LOCUS12898</name>
</gene>
<proteinExistence type="predicted"/>
<accession>A0ABP0YQR3</accession>
<sequence>MFCSRISPESEPQLSEIPTHLFNCALCLKVESFRIEGWNQARQSSHCARRKERFSHFPINQQVLLGA</sequence>
<evidence type="ECO:0000313" key="2">
    <source>
        <dbReference type="Proteomes" id="UP001642487"/>
    </source>
</evidence>
<protein>
    <submittedName>
        <fullName evidence="1">Uncharacterized protein</fullName>
    </submittedName>
</protein>
<evidence type="ECO:0000313" key="1">
    <source>
        <dbReference type="EMBL" id="CAK9320842.1"/>
    </source>
</evidence>
<keyword evidence="2" id="KW-1185">Reference proteome</keyword>
<organism evidence="1 2">
    <name type="scientific">Citrullus colocynthis</name>
    <name type="common">colocynth</name>
    <dbReference type="NCBI Taxonomy" id="252529"/>
    <lineage>
        <taxon>Eukaryota</taxon>
        <taxon>Viridiplantae</taxon>
        <taxon>Streptophyta</taxon>
        <taxon>Embryophyta</taxon>
        <taxon>Tracheophyta</taxon>
        <taxon>Spermatophyta</taxon>
        <taxon>Magnoliopsida</taxon>
        <taxon>eudicotyledons</taxon>
        <taxon>Gunneridae</taxon>
        <taxon>Pentapetalae</taxon>
        <taxon>rosids</taxon>
        <taxon>fabids</taxon>
        <taxon>Cucurbitales</taxon>
        <taxon>Cucurbitaceae</taxon>
        <taxon>Benincaseae</taxon>
        <taxon>Citrullus</taxon>
    </lineage>
</organism>
<name>A0ABP0YQR3_9ROSI</name>